<protein>
    <submittedName>
        <fullName evidence="4">Uncharacterized protein LOC110219651 isoform X1</fullName>
    </submittedName>
</protein>
<keyword evidence="1" id="KW-0472">Membrane</keyword>
<feature type="chain" id="PRO_5028026229" evidence="2">
    <location>
        <begin position="17"/>
        <end position="248"/>
    </location>
</feature>
<dbReference type="Proteomes" id="UP000515140">
    <property type="component" value="Unplaced"/>
</dbReference>
<sequence length="248" mass="27406">MALLLLMLVAVPEMLSVCTLEKVQMLACLKLSSTLMSPAGPPGASGTMEEKGMENSLGWCVCYQLLNTSEPLPCRLEGPNCPGSLDIWDKTTAGRVKNCTHNAKARDFQTINASLKSDIPACGGDNTTMSPVVSGRISFIIVITILTSSVGMLILILLCVGIMSMILKKWRNKRLFKKQKRWDNFLFKSKAVHYQPDAIYSNVINLVAQKEDDFAIYANIPRFQCPRKTSPVVTYAPDQMEHPSSVFL</sequence>
<reference evidence="4" key="1">
    <citation type="submission" date="2025-08" db="UniProtKB">
        <authorList>
            <consortium name="RefSeq"/>
        </authorList>
    </citation>
    <scope>IDENTIFICATION</scope>
    <source>
        <tissue evidence="4">Spleen</tissue>
    </source>
</reference>
<keyword evidence="3" id="KW-1185">Reference proteome</keyword>
<dbReference type="KEGG" id="pcw:110219651"/>
<dbReference type="InParanoid" id="A0A6P5LS33"/>
<keyword evidence="1" id="KW-0812">Transmembrane</keyword>
<evidence type="ECO:0000256" key="1">
    <source>
        <dbReference type="SAM" id="Phobius"/>
    </source>
</evidence>
<evidence type="ECO:0000313" key="4">
    <source>
        <dbReference type="RefSeq" id="XP_020858856.1"/>
    </source>
</evidence>
<evidence type="ECO:0000313" key="3">
    <source>
        <dbReference type="Proteomes" id="UP000515140"/>
    </source>
</evidence>
<name>A0A6P5LS33_PHACI</name>
<organism evidence="3 4">
    <name type="scientific">Phascolarctos cinereus</name>
    <name type="common">Koala</name>
    <dbReference type="NCBI Taxonomy" id="38626"/>
    <lineage>
        <taxon>Eukaryota</taxon>
        <taxon>Metazoa</taxon>
        <taxon>Chordata</taxon>
        <taxon>Craniata</taxon>
        <taxon>Vertebrata</taxon>
        <taxon>Euteleostomi</taxon>
        <taxon>Mammalia</taxon>
        <taxon>Metatheria</taxon>
        <taxon>Diprotodontia</taxon>
        <taxon>Phascolarctidae</taxon>
        <taxon>Phascolarctos</taxon>
    </lineage>
</organism>
<dbReference type="AlphaFoldDB" id="A0A6P5LS33"/>
<keyword evidence="2" id="KW-0732">Signal</keyword>
<feature type="signal peptide" evidence="2">
    <location>
        <begin position="1"/>
        <end position="16"/>
    </location>
</feature>
<dbReference type="GeneID" id="110219651"/>
<accession>A0A6P5LS33</accession>
<feature type="transmembrane region" description="Helical" evidence="1">
    <location>
        <begin position="139"/>
        <end position="167"/>
    </location>
</feature>
<gene>
    <name evidence="4" type="primary">LOC110219651</name>
</gene>
<proteinExistence type="predicted"/>
<keyword evidence="1" id="KW-1133">Transmembrane helix</keyword>
<evidence type="ECO:0000256" key="2">
    <source>
        <dbReference type="SAM" id="SignalP"/>
    </source>
</evidence>
<dbReference type="RefSeq" id="XP_020858856.1">
    <property type="nucleotide sequence ID" value="XM_021003197.1"/>
</dbReference>